<feature type="region of interest" description="Disordered" evidence="1">
    <location>
        <begin position="100"/>
        <end position="133"/>
    </location>
</feature>
<keyword evidence="3" id="KW-1185">Reference proteome</keyword>
<protein>
    <submittedName>
        <fullName evidence="2">18683_t:CDS:1</fullName>
    </submittedName>
</protein>
<comment type="caution">
    <text evidence="2">The sequence shown here is derived from an EMBL/GenBank/DDBJ whole genome shotgun (WGS) entry which is preliminary data.</text>
</comment>
<evidence type="ECO:0000313" key="3">
    <source>
        <dbReference type="Proteomes" id="UP000789396"/>
    </source>
</evidence>
<accession>A0A9N9ETZ1</accession>
<feature type="non-terminal residue" evidence="2">
    <location>
        <position position="1"/>
    </location>
</feature>
<proteinExistence type="predicted"/>
<dbReference type="Proteomes" id="UP000789396">
    <property type="component" value="Unassembled WGS sequence"/>
</dbReference>
<feature type="compositionally biased region" description="Polar residues" evidence="1">
    <location>
        <begin position="104"/>
        <end position="113"/>
    </location>
</feature>
<feature type="compositionally biased region" description="Acidic residues" evidence="1">
    <location>
        <begin position="114"/>
        <end position="126"/>
    </location>
</feature>
<evidence type="ECO:0000256" key="1">
    <source>
        <dbReference type="SAM" id="MobiDB-lite"/>
    </source>
</evidence>
<dbReference type="AlphaFoldDB" id="A0A9N9ETZ1"/>
<reference evidence="2" key="1">
    <citation type="submission" date="2021-06" db="EMBL/GenBank/DDBJ databases">
        <authorList>
            <person name="Kallberg Y."/>
            <person name="Tangrot J."/>
            <person name="Rosling A."/>
        </authorList>
    </citation>
    <scope>NUCLEOTIDE SEQUENCE</scope>
    <source>
        <strain evidence="2">IN212</strain>
    </source>
</reference>
<dbReference type="EMBL" id="CAJVPZ010019101">
    <property type="protein sequence ID" value="CAG8692088.1"/>
    <property type="molecule type" value="Genomic_DNA"/>
</dbReference>
<gene>
    <name evidence="2" type="ORF">RFULGI_LOCUS10040</name>
</gene>
<organism evidence="2 3">
    <name type="scientific">Racocetra fulgida</name>
    <dbReference type="NCBI Taxonomy" id="60492"/>
    <lineage>
        <taxon>Eukaryota</taxon>
        <taxon>Fungi</taxon>
        <taxon>Fungi incertae sedis</taxon>
        <taxon>Mucoromycota</taxon>
        <taxon>Glomeromycotina</taxon>
        <taxon>Glomeromycetes</taxon>
        <taxon>Diversisporales</taxon>
        <taxon>Gigasporaceae</taxon>
        <taxon>Racocetra</taxon>
    </lineage>
</organism>
<dbReference type="OrthoDB" id="2428592at2759"/>
<sequence length="133" mass="14870">KIRSDILHSHKIKNAKEYINRICLLHIATPISSDDEPIEEPTITDLDYQVSDNEDGNNVEEGATSFSNVEKADIGSSNIEKAATRFSNVEKAAAEFSNIKEAATGSSNWTNQNLEDEDLVTEEEQQWENTINE</sequence>
<evidence type="ECO:0000313" key="2">
    <source>
        <dbReference type="EMBL" id="CAG8692088.1"/>
    </source>
</evidence>
<name>A0A9N9ETZ1_9GLOM</name>